<accession>A0ABY7KVP0</accession>
<evidence type="ECO:0000313" key="7">
    <source>
        <dbReference type="Proteomes" id="UP001164439"/>
    </source>
</evidence>
<reference evidence="6" key="1">
    <citation type="submission" date="2022-12" db="EMBL/GenBank/DDBJ databases">
        <authorList>
            <person name="Ruckert C."/>
            <person name="Busche T."/>
            <person name="Kalinowski J."/>
            <person name="Wittmann C."/>
        </authorList>
    </citation>
    <scope>NUCLEOTIDE SEQUENCE</scope>
    <source>
        <strain evidence="6">DSM 40467</strain>
    </source>
</reference>
<keyword evidence="3" id="KW-0624">Polysaccharide degradation</keyword>
<evidence type="ECO:0000259" key="5">
    <source>
        <dbReference type="Pfam" id="PF00331"/>
    </source>
</evidence>
<feature type="domain" description="GH10" evidence="5">
    <location>
        <begin position="77"/>
        <end position="99"/>
    </location>
</feature>
<keyword evidence="1" id="KW-0378">Hydrolase</keyword>
<protein>
    <submittedName>
        <fullName evidence="6">Endo-1,4-beta-xylanase</fullName>
    </submittedName>
</protein>
<keyword evidence="2" id="KW-0119">Carbohydrate metabolism</keyword>
<evidence type="ECO:0000256" key="3">
    <source>
        <dbReference type="ARBA" id="ARBA00023326"/>
    </source>
</evidence>
<sequence length="102" mass="10976">MTAALGRRSGSAGDCDDARFTVQQPAAARRHVTPGRADPRKHSQWPCGPALRAAGAAGLASAPVRFRCGGHRGHRGRVYKWAVQNGKQVRGHTLAWHSRQMG</sequence>
<dbReference type="Pfam" id="PF00331">
    <property type="entry name" value="Glyco_hydro_10"/>
    <property type="match status" value="1"/>
</dbReference>
<feature type="region of interest" description="Disordered" evidence="4">
    <location>
        <begin position="1"/>
        <end position="46"/>
    </location>
</feature>
<dbReference type="InterPro" id="IPR001000">
    <property type="entry name" value="GH10_dom"/>
</dbReference>
<evidence type="ECO:0000256" key="4">
    <source>
        <dbReference type="SAM" id="MobiDB-lite"/>
    </source>
</evidence>
<evidence type="ECO:0000256" key="2">
    <source>
        <dbReference type="ARBA" id="ARBA00023277"/>
    </source>
</evidence>
<evidence type="ECO:0000256" key="1">
    <source>
        <dbReference type="ARBA" id="ARBA00022801"/>
    </source>
</evidence>
<dbReference type="EMBL" id="CP114413">
    <property type="protein sequence ID" value="WAZ26801.1"/>
    <property type="molecule type" value="Genomic_DNA"/>
</dbReference>
<organism evidence="6 7">
    <name type="scientific">Streptomyces cinnabarinus</name>
    <dbReference type="NCBI Taxonomy" id="67287"/>
    <lineage>
        <taxon>Bacteria</taxon>
        <taxon>Bacillati</taxon>
        <taxon>Actinomycetota</taxon>
        <taxon>Actinomycetes</taxon>
        <taxon>Kitasatosporales</taxon>
        <taxon>Streptomycetaceae</taxon>
        <taxon>Streptomyces</taxon>
    </lineage>
</organism>
<name>A0ABY7KVP0_9ACTN</name>
<keyword evidence="7" id="KW-1185">Reference proteome</keyword>
<evidence type="ECO:0000313" key="6">
    <source>
        <dbReference type="EMBL" id="WAZ26801.1"/>
    </source>
</evidence>
<dbReference type="Proteomes" id="UP001164439">
    <property type="component" value="Chromosome"/>
</dbReference>
<gene>
    <name evidence="6" type="ORF">STRCI_008444</name>
</gene>
<proteinExistence type="predicted"/>